<dbReference type="Pfam" id="PF04672">
    <property type="entry name" value="Methyltransf_19"/>
    <property type="match status" value="1"/>
</dbReference>
<keyword evidence="2" id="KW-0808">Transferase</keyword>
<dbReference type="SUPFAM" id="SSF53335">
    <property type="entry name" value="S-adenosyl-L-methionine-dependent methyltransferases"/>
    <property type="match status" value="1"/>
</dbReference>
<keyword evidence="2" id="KW-0489">Methyltransferase</keyword>
<dbReference type="GO" id="GO:0008168">
    <property type="term" value="F:methyltransferase activity"/>
    <property type="evidence" value="ECO:0007669"/>
    <property type="project" value="UniProtKB-KW"/>
</dbReference>
<organism evidence="2 3">
    <name type="scientific">Actinoplanes flavus</name>
    <dbReference type="NCBI Taxonomy" id="2820290"/>
    <lineage>
        <taxon>Bacteria</taxon>
        <taxon>Bacillati</taxon>
        <taxon>Actinomycetota</taxon>
        <taxon>Actinomycetes</taxon>
        <taxon>Micromonosporales</taxon>
        <taxon>Micromonosporaceae</taxon>
        <taxon>Actinoplanes</taxon>
    </lineage>
</organism>
<dbReference type="GO" id="GO:0032259">
    <property type="term" value="P:methylation"/>
    <property type="evidence" value="ECO:0007669"/>
    <property type="project" value="UniProtKB-KW"/>
</dbReference>
<dbReference type="Proteomes" id="UP000679690">
    <property type="component" value="Unassembled WGS sequence"/>
</dbReference>
<dbReference type="Gene3D" id="3.40.50.150">
    <property type="entry name" value="Vaccinia Virus protein VP39"/>
    <property type="match status" value="1"/>
</dbReference>
<reference evidence="2 3" key="1">
    <citation type="submission" date="2021-03" db="EMBL/GenBank/DDBJ databases">
        <title>Actinoplanes flavus sp. nov., a novel actinomycete isolated from Coconut Palm rhizosphere soil.</title>
        <authorList>
            <person name="Luo X."/>
        </authorList>
    </citation>
    <scope>NUCLEOTIDE SEQUENCE [LARGE SCALE GENOMIC DNA]</scope>
    <source>
        <strain evidence="2 3">NEAU-H7</strain>
    </source>
</reference>
<evidence type="ECO:0000256" key="1">
    <source>
        <dbReference type="SAM" id="MobiDB-lite"/>
    </source>
</evidence>
<dbReference type="InterPro" id="IPR029063">
    <property type="entry name" value="SAM-dependent_MTases_sf"/>
</dbReference>
<evidence type="ECO:0000313" key="2">
    <source>
        <dbReference type="EMBL" id="MBO3736696.1"/>
    </source>
</evidence>
<name>A0ABS3UEN4_9ACTN</name>
<accession>A0ABS3UEN4</accession>
<evidence type="ECO:0000313" key="3">
    <source>
        <dbReference type="Proteomes" id="UP000679690"/>
    </source>
</evidence>
<comment type="caution">
    <text evidence="2">The sequence shown here is derived from an EMBL/GenBank/DDBJ whole genome shotgun (WGS) entry which is preliminary data.</text>
</comment>
<gene>
    <name evidence="2" type="ORF">J5X75_04070</name>
</gene>
<keyword evidence="3" id="KW-1185">Reference proteome</keyword>
<dbReference type="EMBL" id="JAGFNS010000002">
    <property type="protein sequence ID" value="MBO3736696.1"/>
    <property type="molecule type" value="Genomic_DNA"/>
</dbReference>
<dbReference type="InterPro" id="IPR006764">
    <property type="entry name" value="SAM_dep_MeTrfase_SAV2177_type"/>
</dbReference>
<proteinExistence type="predicted"/>
<sequence length="389" mass="42304">MAKLFPDVDLATANGGLFDEREFGRYQRGEVLWPSRYRRAAFRKFFGVDNDRDLGFYHKRTLEPVVDDIGPDDAETDGTATVSRQAEDLAAADHSPPEPRSGRGNGLSTPDTAVRLVSDGASPWRSSTLDVGKAHPARRYNYWLGGKDHFQADRASGDAIAQRFPWVRKAALANRAFLGRAVDAVAQGGVRQFLDIGTGLPAPGNTHEIAQQVAPESRVLYVDNDPLVGAHARALTVGDPAGYTAYIEADLRRPEQILEHPDFAKALDLRRPVGIVLAAVLHFIPDLAEAQRVVRILLDAAAPGSFLIVSHGTPDFVTAEEAAAYEQMYASGAADARTRTKDDIASFFTGLDVLEPGFVAVSDWRPVDDPNDRPPPEQVSLYGVVGRLP</sequence>
<protein>
    <submittedName>
        <fullName evidence="2">SAM-dependent methyltransferase</fullName>
    </submittedName>
</protein>
<feature type="region of interest" description="Disordered" evidence="1">
    <location>
        <begin position="88"/>
        <end position="112"/>
    </location>
</feature>